<accession>A0A0U5AY64</accession>
<keyword evidence="2" id="KW-1185">Reference proteome</keyword>
<protein>
    <submittedName>
        <fullName evidence="1">Uncharacterized protein</fullName>
    </submittedName>
</protein>
<evidence type="ECO:0000313" key="1">
    <source>
        <dbReference type="EMBL" id="BAU28698.1"/>
    </source>
</evidence>
<gene>
    <name evidence="1" type="ORF">CB4_02873</name>
</gene>
<dbReference type="RefSeq" id="WP_258365626.1">
    <property type="nucleotide sequence ID" value="NZ_AP017312.1"/>
</dbReference>
<dbReference type="KEGG" id="asoc:CB4_02873"/>
<sequence length="43" mass="4824">MITCDNCGKTTNQNQETGNHWICGDCKVDEPAEQKTDNNTQTH</sequence>
<proteinExistence type="predicted"/>
<evidence type="ECO:0000313" key="2">
    <source>
        <dbReference type="Proteomes" id="UP000217696"/>
    </source>
</evidence>
<name>A0A0U5AY64_9BACL</name>
<dbReference type="AlphaFoldDB" id="A0A0U5AY64"/>
<organism evidence="1 2">
    <name type="scientific">Aneurinibacillus soli</name>
    <dbReference type="NCBI Taxonomy" id="1500254"/>
    <lineage>
        <taxon>Bacteria</taxon>
        <taxon>Bacillati</taxon>
        <taxon>Bacillota</taxon>
        <taxon>Bacilli</taxon>
        <taxon>Bacillales</taxon>
        <taxon>Paenibacillaceae</taxon>
        <taxon>Aneurinibacillus group</taxon>
        <taxon>Aneurinibacillus</taxon>
    </lineage>
</organism>
<dbReference type="EMBL" id="AP017312">
    <property type="protein sequence ID" value="BAU28698.1"/>
    <property type="molecule type" value="Genomic_DNA"/>
</dbReference>
<reference evidence="1 2" key="1">
    <citation type="submission" date="2015-12" db="EMBL/GenBank/DDBJ databases">
        <title>Genome sequence of Aneurinibacillus soli.</title>
        <authorList>
            <person name="Lee J.S."/>
            <person name="Lee K.C."/>
            <person name="Kim K.K."/>
            <person name="Lee B.W."/>
        </authorList>
    </citation>
    <scope>NUCLEOTIDE SEQUENCE [LARGE SCALE GENOMIC DNA]</scope>
    <source>
        <strain evidence="1 2">CB4</strain>
    </source>
</reference>
<dbReference type="Proteomes" id="UP000217696">
    <property type="component" value="Chromosome"/>
</dbReference>